<proteinExistence type="predicted"/>
<evidence type="ECO:0000256" key="1">
    <source>
        <dbReference type="SAM" id="Phobius"/>
    </source>
</evidence>
<accession>A0A4Q0ZQ48</accession>
<gene>
    <name evidence="2" type="ORF">CRU90_01420</name>
</gene>
<sequence length="131" mass="15580">MNENLLAKLHDIKELEKIPDYSIFILILLIFLGILFCLIFLFFLIKFIKNKKTTPRKKYLKILKEIDFNDSKNSAYTISKYARLIAINDREKKLANELIEELEKFKYKKNVGKIDNHIKAKYSIFMESLDV</sequence>
<dbReference type="AlphaFoldDB" id="A0A4Q0ZQ48"/>
<keyword evidence="1" id="KW-0472">Membrane</keyword>
<dbReference type="RefSeq" id="WP_128985479.1">
    <property type="nucleotide sequence ID" value="NZ_PDJZ01000001.1"/>
</dbReference>
<organism evidence="2 3">
    <name type="scientific">Arcobacter cloacae</name>
    <dbReference type="NCBI Taxonomy" id="1054034"/>
    <lineage>
        <taxon>Bacteria</taxon>
        <taxon>Pseudomonadati</taxon>
        <taxon>Campylobacterota</taxon>
        <taxon>Epsilonproteobacteria</taxon>
        <taxon>Campylobacterales</taxon>
        <taxon>Arcobacteraceae</taxon>
        <taxon>Arcobacter</taxon>
    </lineage>
</organism>
<reference evidence="2 3" key="1">
    <citation type="submission" date="2017-10" db="EMBL/GenBank/DDBJ databases">
        <title>Genomics of the genus Arcobacter.</title>
        <authorList>
            <person name="Perez-Cataluna A."/>
            <person name="Figueras M.J."/>
        </authorList>
    </citation>
    <scope>NUCLEOTIDE SEQUENCE [LARGE SCALE GENOMIC DNA]</scope>
    <source>
        <strain evidence="2 3">F26</strain>
    </source>
</reference>
<keyword evidence="1" id="KW-0812">Transmembrane</keyword>
<name>A0A4Q0ZQ48_9BACT</name>
<comment type="caution">
    <text evidence="2">The sequence shown here is derived from an EMBL/GenBank/DDBJ whole genome shotgun (WGS) entry which is preliminary data.</text>
</comment>
<evidence type="ECO:0000313" key="2">
    <source>
        <dbReference type="EMBL" id="RXJ85946.1"/>
    </source>
</evidence>
<feature type="transmembrane region" description="Helical" evidence="1">
    <location>
        <begin position="23"/>
        <end position="48"/>
    </location>
</feature>
<keyword evidence="1" id="KW-1133">Transmembrane helix</keyword>
<protein>
    <recommendedName>
        <fullName evidence="4">DUF4381 domain-containing protein</fullName>
    </recommendedName>
</protein>
<evidence type="ECO:0008006" key="4">
    <source>
        <dbReference type="Google" id="ProtNLM"/>
    </source>
</evidence>
<dbReference type="EMBL" id="PDJZ01000001">
    <property type="protein sequence ID" value="RXJ85946.1"/>
    <property type="molecule type" value="Genomic_DNA"/>
</dbReference>
<evidence type="ECO:0000313" key="3">
    <source>
        <dbReference type="Proteomes" id="UP000290870"/>
    </source>
</evidence>
<dbReference type="Proteomes" id="UP000290870">
    <property type="component" value="Unassembled WGS sequence"/>
</dbReference>
<dbReference type="OrthoDB" id="9791791at2"/>